<dbReference type="FunFam" id="1.10.730.10:FF:000008">
    <property type="entry name" value="Arginine--tRNA ligase"/>
    <property type="match status" value="1"/>
</dbReference>
<keyword evidence="6 10" id="KW-0067">ATP-binding</keyword>
<keyword evidence="5 10" id="KW-0547">Nucleotide-binding</keyword>
<dbReference type="Proteomes" id="UP000254266">
    <property type="component" value="Unassembled WGS sequence"/>
</dbReference>
<dbReference type="NCBIfam" id="TIGR00456">
    <property type="entry name" value="argS"/>
    <property type="match status" value="1"/>
</dbReference>
<dbReference type="InterPro" id="IPR008909">
    <property type="entry name" value="DALR_anticod-bd"/>
</dbReference>
<feature type="domain" description="Arginyl tRNA synthetase N-terminal" evidence="13">
    <location>
        <begin position="3"/>
        <end position="91"/>
    </location>
</feature>
<comment type="subunit">
    <text evidence="10">Monomer.</text>
</comment>
<evidence type="ECO:0000256" key="9">
    <source>
        <dbReference type="ARBA" id="ARBA00049339"/>
    </source>
</evidence>
<dbReference type="GO" id="GO:0005737">
    <property type="term" value="C:cytoplasm"/>
    <property type="evidence" value="ECO:0007669"/>
    <property type="project" value="UniProtKB-SubCell"/>
</dbReference>
<dbReference type="PROSITE" id="PS00178">
    <property type="entry name" value="AA_TRNA_LIGASE_I"/>
    <property type="match status" value="1"/>
</dbReference>
<dbReference type="SMART" id="SM00836">
    <property type="entry name" value="DALR_1"/>
    <property type="match status" value="1"/>
</dbReference>
<evidence type="ECO:0000256" key="8">
    <source>
        <dbReference type="ARBA" id="ARBA00023146"/>
    </source>
</evidence>
<gene>
    <name evidence="10" type="primary">argS</name>
    <name evidence="14" type="ORF">DIZ80_09750</name>
</gene>
<dbReference type="SUPFAM" id="SSF52374">
    <property type="entry name" value="Nucleotidylyl transferase"/>
    <property type="match status" value="1"/>
</dbReference>
<dbReference type="InterPro" id="IPR035684">
    <property type="entry name" value="ArgRS_core"/>
</dbReference>
<evidence type="ECO:0000256" key="11">
    <source>
        <dbReference type="RuleBase" id="RU363038"/>
    </source>
</evidence>
<dbReference type="CDD" id="cd00671">
    <property type="entry name" value="ArgRS_core"/>
    <property type="match status" value="1"/>
</dbReference>
<proteinExistence type="inferred from homology"/>
<comment type="similarity">
    <text evidence="2 10 11">Belongs to the class-I aminoacyl-tRNA synthetase family.</text>
</comment>
<dbReference type="Gene3D" id="3.30.1360.70">
    <property type="entry name" value="Arginyl tRNA synthetase N-terminal domain"/>
    <property type="match status" value="1"/>
</dbReference>
<evidence type="ECO:0000256" key="5">
    <source>
        <dbReference type="ARBA" id="ARBA00022741"/>
    </source>
</evidence>
<dbReference type="Pfam" id="PF03485">
    <property type="entry name" value="Arg_tRNA_synt_N"/>
    <property type="match status" value="1"/>
</dbReference>
<keyword evidence="8 10" id="KW-0030">Aminoacyl-tRNA synthetase</keyword>
<dbReference type="InterPro" id="IPR014729">
    <property type="entry name" value="Rossmann-like_a/b/a_fold"/>
</dbReference>
<dbReference type="InterPro" id="IPR009080">
    <property type="entry name" value="tRNAsynth_Ia_anticodon-bd"/>
</dbReference>
<dbReference type="Pfam" id="PF05746">
    <property type="entry name" value="DALR_1"/>
    <property type="match status" value="1"/>
</dbReference>
<organism evidence="14 15">
    <name type="scientific">endosymbiont of Galathealinum brachiosum</name>
    <dbReference type="NCBI Taxonomy" id="2200906"/>
    <lineage>
        <taxon>Bacteria</taxon>
        <taxon>Pseudomonadati</taxon>
        <taxon>Pseudomonadota</taxon>
        <taxon>Gammaproteobacteria</taxon>
        <taxon>sulfur-oxidizing symbionts</taxon>
    </lineage>
</organism>
<name>A0A370DCC7_9GAMM</name>
<dbReference type="GO" id="GO:0005524">
    <property type="term" value="F:ATP binding"/>
    <property type="evidence" value="ECO:0007669"/>
    <property type="project" value="UniProtKB-UniRule"/>
</dbReference>
<comment type="subcellular location">
    <subcellularLocation>
        <location evidence="1 10">Cytoplasm</location>
    </subcellularLocation>
</comment>
<protein>
    <recommendedName>
        <fullName evidence="10">Arginine--tRNA ligase</fullName>
        <ecNumber evidence="10">6.1.1.19</ecNumber>
    </recommendedName>
    <alternativeName>
        <fullName evidence="10">Arginyl-tRNA synthetase</fullName>
        <shortName evidence="10">ArgRS</shortName>
    </alternativeName>
</protein>
<evidence type="ECO:0000256" key="6">
    <source>
        <dbReference type="ARBA" id="ARBA00022840"/>
    </source>
</evidence>
<evidence type="ECO:0000256" key="10">
    <source>
        <dbReference type="HAMAP-Rule" id="MF_00123"/>
    </source>
</evidence>
<evidence type="ECO:0000256" key="2">
    <source>
        <dbReference type="ARBA" id="ARBA00005594"/>
    </source>
</evidence>
<keyword evidence="3 10" id="KW-0963">Cytoplasm</keyword>
<dbReference type="GO" id="GO:0004814">
    <property type="term" value="F:arginine-tRNA ligase activity"/>
    <property type="evidence" value="ECO:0007669"/>
    <property type="project" value="UniProtKB-UniRule"/>
</dbReference>
<dbReference type="InterPro" id="IPR001278">
    <property type="entry name" value="Arg-tRNA-ligase"/>
</dbReference>
<dbReference type="PANTHER" id="PTHR11956">
    <property type="entry name" value="ARGINYL-TRNA SYNTHETASE"/>
    <property type="match status" value="1"/>
</dbReference>
<accession>A0A370DCC7</accession>
<evidence type="ECO:0000259" key="13">
    <source>
        <dbReference type="SMART" id="SM01016"/>
    </source>
</evidence>
<evidence type="ECO:0000256" key="1">
    <source>
        <dbReference type="ARBA" id="ARBA00004496"/>
    </source>
</evidence>
<dbReference type="PANTHER" id="PTHR11956:SF5">
    <property type="entry name" value="ARGININE--TRNA LIGASE, CYTOPLASMIC"/>
    <property type="match status" value="1"/>
</dbReference>
<evidence type="ECO:0000256" key="4">
    <source>
        <dbReference type="ARBA" id="ARBA00022598"/>
    </source>
</evidence>
<dbReference type="SMART" id="SM01016">
    <property type="entry name" value="Arg_tRNA_synt_N"/>
    <property type="match status" value="1"/>
</dbReference>
<comment type="catalytic activity">
    <reaction evidence="9 10">
        <text>tRNA(Arg) + L-arginine + ATP = L-arginyl-tRNA(Arg) + AMP + diphosphate</text>
        <dbReference type="Rhea" id="RHEA:20301"/>
        <dbReference type="Rhea" id="RHEA-COMP:9658"/>
        <dbReference type="Rhea" id="RHEA-COMP:9673"/>
        <dbReference type="ChEBI" id="CHEBI:30616"/>
        <dbReference type="ChEBI" id="CHEBI:32682"/>
        <dbReference type="ChEBI" id="CHEBI:33019"/>
        <dbReference type="ChEBI" id="CHEBI:78442"/>
        <dbReference type="ChEBI" id="CHEBI:78513"/>
        <dbReference type="ChEBI" id="CHEBI:456215"/>
        <dbReference type="EC" id="6.1.1.19"/>
    </reaction>
</comment>
<sequence length="588" mass="65528">MKNTIQTLLTQALSSLKTSGVIPSETSPEIQLTRTKDRAHGDFACNLAMTLAKPAAKNPRELAQLLIDSMPAHDDLDKVEIAGPGFINFFVKQSNTLSIIDTINTQAETFGLSNIGAGRKVQIEFVSANPTGPLHVGHGRGAAYGATVATLLSAVGFNVHSEYYVNDAGRQMDILGTSVWLRYLEQCGVDITFPSNAYKGEYVKDIAEQLFAQHDKNLMHPATAVYEDIPADEPDGGDKEIHIDALISRAKTLLGDESYRQVFDLGLNLILDDIRDDLKGFGVEFDEWFSERSLAGKGLIKQAVERLQAANYVYEKNGALWFKSTKFGDEKDRVVVRDNGQSTYFASDIAYHMDKLDRGFDRVIDIWGADHHGYIPRVKAALQALGNDVEKLDVLLVQFAILYRGGERVPMSTRSGSFVTLRELRAEVGNDAARFFYVLRKCEQHMDFDLDLAKSQSSDNPVYYIQYAHARICSVFRQVKEKQLTHDTKAGSESLNLLTEEHETSLVTSLAKYPEIVEKAALNEEPHLLAHYLRALANELHSSYNVQNYKFIVEDTNVRNARLSLINATRHVLHNGLKLLGVSAPENM</sequence>
<keyword evidence="15" id="KW-1185">Reference proteome</keyword>
<keyword evidence="4 10" id="KW-0436">Ligase</keyword>
<dbReference type="EC" id="6.1.1.19" evidence="10"/>
<comment type="caution">
    <text evidence="14">The sequence shown here is derived from an EMBL/GenBank/DDBJ whole genome shotgun (WGS) entry which is preliminary data.</text>
</comment>
<dbReference type="HAMAP" id="MF_00123">
    <property type="entry name" value="Arg_tRNA_synth"/>
    <property type="match status" value="1"/>
</dbReference>
<evidence type="ECO:0000313" key="15">
    <source>
        <dbReference type="Proteomes" id="UP000254266"/>
    </source>
</evidence>
<evidence type="ECO:0000313" key="14">
    <source>
        <dbReference type="EMBL" id="RDH82559.1"/>
    </source>
</evidence>
<keyword evidence="7 10" id="KW-0648">Protein biosynthesis</keyword>
<dbReference type="Gene3D" id="1.10.730.10">
    <property type="entry name" value="Isoleucyl-tRNA Synthetase, Domain 1"/>
    <property type="match status" value="1"/>
</dbReference>
<dbReference type="InterPro" id="IPR036695">
    <property type="entry name" value="Arg-tRNA-synth_N_sf"/>
</dbReference>
<dbReference type="InterPro" id="IPR001412">
    <property type="entry name" value="aa-tRNA-synth_I_CS"/>
</dbReference>
<dbReference type="EMBL" id="QFXC01000011">
    <property type="protein sequence ID" value="RDH82559.1"/>
    <property type="molecule type" value="Genomic_DNA"/>
</dbReference>
<dbReference type="Pfam" id="PF00750">
    <property type="entry name" value="tRNA-synt_1d"/>
    <property type="match status" value="1"/>
</dbReference>
<evidence type="ECO:0000256" key="3">
    <source>
        <dbReference type="ARBA" id="ARBA00022490"/>
    </source>
</evidence>
<evidence type="ECO:0000259" key="12">
    <source>
        <dbReference type="SMART" id="SM00836"/>
    </source>
</evidence>
<dbReference type="GO" id="GO:0006420">
    <property type="term" value="P:arginyl-tRNA aminoacylation"/>
    <property type="evidence" value="ECO:0007669"/>
    <property type="project" value="UniProtKB-UniRule"/>
</dbReference>
<reference evidence="14 15" key="1">
    <citation type="journal article" date="2018" name="ISME J.">
        <title>Endosymbiont genomes yield clues of tubeworm success.</title>
        <authorList>
            <person name="Li Y."/>
            <person name="Liles M.R."/>
            <person name="Halanych K.M."/>
        </authorList>
    </citation>
    <scope>NUCLEOTIDE SEQUENCE [LARGE SCALE GENOMIC DNA]</scope>
    <source>
        <strain evidence="14">A1464</strain>
    </source>
</reference>
<dbReference type="SUPFAM" id="SSF47323">
    <property type="entry name" value="Anticodon-binding domain of a subclass of class I aminoacyl-tRNA synthetases"/>
    <property type="match status" value="1"/>
</dbReference>
<dbReference type="Gene3D" id="3.40.50.620">
    <property type="entry name" value="HUPs"/>
    <property type="match status" value="1"/>
</dbReference>
<evidence type="ECO:0000256" key="7">
    <source>
        <dbReference type="ARBA" id="ARBA00022917"/>
    </source>
</evidence>
<dbReference type="AlphaFoldDB" id="A0A370DCC7"/>
<feature type="short sequence motif" description="'HIGH' region" evidence="10">
    <location>
        <begin position="128"/>
        <end position="138"/>
    </location>
</feature>
<dbReference type="PRINTS" id="PR01038">
    <property type="entry name" value="TRNASYNTHARG"/>
</dbReference>
<dbReference type="InterPro" id="IPR005148">
    <property type="entry name" value="Arg-tRNA-synth_N"/>
</dbReference>
<feature type="domain" description="DALR anticodon binding" evidence="12">
    <location>
        <begin position="465"/>
        <end position="588"/>
    </location>
</feature>
<dbReference type="FunFam" id="3.30.1360.70:FF:000003">
    <property type="entry name" value="Arginine--tRNA ligase"/>
    <property type="match status" value="1"/>
</dbReference>
<dbReference type="SUPFAM" id="SSF55190">
    <property type="entry name" value="Arginyl-tRNA synthetase (ArgRS), N-terminal 'additional' domain"/>
    <property type="match status" value="1"/>
</dbReference>